<dbReference type="PANTHER" id="PTHR42760:SF133">
    <property type="entry name" value="3-OXOACYL-[ACYL-CARRIER-PROTEIN] REDUCTASE"/>
    <property type="match status" value="1"/>
</dbReference>
<dbReference type="PRINTS" id="PR00081">
    <property type="entry name" value="GDHRDH"/>
</dbReference>
<dbReference type="AlphaFoldDB" id="A0A7X3JZK0"/>
<evidence type="ECO:0000256" key="1">
    <source>
        <dbReference type="ARBA" id="ARBA00006484"/>
    </source>
</evidence>
<reference evidence="3 4" key="1">
    <citation type="journal article" date="2019" name="Microorganisms">
        <title>Paenibacillus lutrae sp. nov., A Chitinolytic Species Isolated from A River Otter in Castril Natural Park, Granada, Spain.</title>
        <authorList>
            <person name="Rodriguez M."/>
            <person name="Reina J.C."/>
            <person name="Bejar V."/>
            <person name="Llamas I."/>
        </authorList>
    </citation>
    <scope>NUCLEOTIDE SEQUENCE [LARGE SCALE GENOMIC DNA]</scope>
    <source>
        <strain evidence="3 4">N10</strain>
    </source>
</reference>
<keyword evidence="4" id="KW-1185">Reference proteome</keyword>
<dbReference type="InterPro" id="IPR036291">
    <property type="entry name" value="NAD(P)-bd_dom_sf"/>
</dbReference>
<evidence type="ECO:0000313" key="3">
    <source>
        <dbReference type="EMBL" id="MVP00112.1"/>
    </source>
</evidence>
<dbReference type="SUPFAM" id="SSF51735">
    <property type="entry name" value="NAD(P)-binding Rossmann-fold domains"/>
    <property type="match status" value="1"/>
</dbReference>
<evidence type="ECO:0000313" key="4">
    <source>
        <dbReference type="Proteomes" id="UP000490800"/>
    </source>
</evidence>
<name>A0A7X3JZK0_9BACL</name>
<dbReference type="CDD" id="cd05233">
    <property type="entry name" value="SDR_c"/>
    <property type="match status" value="1"/>
</dbReference>
<organism evidence="3 4">
    <name type="scientific">Paenibacillus lutrae</name>
    <dbReference type="NCBI Taxonomy" id="2078573"/>
    <lineage>
        <taxon>Bacteria</taxon>
        <taxon>Bacillati</taxon>
        <taxon>Bacillota</taxon>
        <taxon>Bacilli</taxon>
        <taxon>Bacillales</taxon>
        <taxon>Paenibacillaceae</taxon>
        <taxon>Paenibacillus</taxon>
    </lineage>
</organism>
<dbReference type="EMBL" id="RHLK01000005">
    <property type="protein sequence ID" value="MVP00112.1"/>
    <property type="molecule type" value="Genomic_DNA"/>
</dbReference>
<sequence>MLSEKQPGQEASRSNLAGKTALITGASSGIGKAAALKLAKQGVKVCLLDITRKHAEDVQEIILRKGGEAIVTEADIADTDQVKRSIEKLIEKWGHLDIVFANAGINGVISPIEDLEADDWDTTLNTNLRGTFLTVKHAIPYLKKQGGSVIITSSINGNRIFKNFGFTAYSSSKAGQVAFAKMAALELAQYKIRVNVICPGYISTNIEKNTERTPEIEEIQIPIEYPETSMPLEDGPGKPEQVADLVSFLASDDSSHITGTEIYIDGAESLL</sequence>
<dbReference type="NCBIfam" id="NF004203">
    <property type="entry name" value="PRK05653.2-4"/>
    <property type="match status" value="1"/>
</dbReference>
<dbReference type="InterPro" id="IPR002347">
    <property type="entry name" value="SDR_fam"/>
</dbReference>
<proteinExistence type="inferred from homology"/>
<keyword evidence="2" id="KW-0560">Oxidoreductase</keyword>
<dbReference type="OrthoDB" id="9803333at2"/>
<dbReference type="PRINTS" id="PR00080">
    <property type="entry name" value="SDRFAMILY"/>
</dbReference>
<dbReference type="GO" id="GO:0008206">
    <property type="term" value="P:bile acid metabolic process"/>
    <property type="evidence" value="ECO:0007669"/>
    <property type="project" value="UniProtKB-ARBA"/>
</dbReference>
<dbReference type="FunFam" id="3.40.50.720:FF:000084">
    <property type="entry name" value="Short-chain dehydrogenase reductase"/>
    <property type="match status" value="1"/>
</dbReference>
<dbReference type="RefSeq" id="WP_157335567.1">
    <property type="nucleotide sequence ID" value="NZ_RHLK01000005.1"/>
</dbReference>
<dbReference type="GO" id="GO:0016616">
    <property type="term" value="F:oxidoreductase activity, acting on the CH-OH group of donors, NAD or NADP as acceptor"/>
    <property type="evidence" value="ECO:0007669"/>
    <property type="project" value="TreeGrafter"/>
</dbReference>
<dbReference type="Gene3D" id="3.40.50.720">
    <property type="entry name" value="NAD(P)-binding Rossmann-like Domain"/>
    <property type="match status" value="1"/>
</dbReference>
<comment type="similarity">
    <text evidence="1">Belongs to the short-chain dehydrogenases/reductases (SDR) family.</text>
</comment>
<protein>
    <submittedName>
        <fullName evidence="3">SDR family oxidoreductase</fullName>
    </submittedName>
</protein>
<comment type="caution">
    <text evidence="3">The sequence shown here is derived from an EMBL/GenBank/DDBJ whole genome shotgun (WGS) entry which is preliminary data.</text>
</comment>
<dbReference type="Pfam" id="PF13561">
    <property type="entry name" value="adh_short_C2"/>
    <property type="match status" value="1"/>
</dbReference>
<gene>
    <name evidence="3" type="ORF">EDM21_11380</name>
</gene>
<dbReference type="Proteomes" id="UP000490800">
    <property type="component" value="Unassembled WGS sequence"/>
</dbReference>
<accession>A0A7X3JZK0</accession>
<evidence type="ECO:0000256" key="2">
    <source>
        <dbReference type="ARBA" id="ARBA00023002"/>
    </source>
</evidence>
<dbReference type="PANTHER" id="PTHR42760">
    <property type="entry name" value="SHORT-CHAIN DEHYDROGENASES/REDUCTASES FAMILY MEMBER"/>
    <property type="match status" value="1"/>
</dbReference>